<dbReference type="Pfam" id="PF16233">
    <property type="entry name" value="DUF4893"/>
    <property type="match status" value="1"/>
</dbReference>
<proteinExistence type="predicted"/>
<protein>
    <submittedName>
        <fullName evidence="1">DUF4893 domain-containing protein</fullName>
    </submittedName>
</protein>
<sequence>MMAGVLILAAAAAGPQADSNWPEQATAADAGRLDRWEEALEIGRAGVEGAGEGAALAARSPLFETGAALSNSDIPQGLYHCSITKLDGDPDGGLPYIAYSPFKCRVVDQNGRKHFTKLTGSQRTIGWIDKTGQDQSVYLGTLIYHYEDALVPYGQSVKRDQAAVVQRIGINRWRMIFPFPAYESKVDVMELTPVK</sequence>
<dbReference type="EMBL" id="JABWMH010000001">
    <property type="protein sequence ID" value="NVD27133.1"/>
    <property type="molecule type" value="Genomic_DNA"/>
</dbReference>
<evidence type="ECO:0000313" key="2">
    <source>
        <dbReference type="Proteomes" id="UP000652427"/>
    </source>
</evidence>
<reference evidence="1 2" key="1">
    <citation type="submission" date="2020-06" db="EMBL/GenBank/DDBJ databases">
        <authorList>
            <person name="Kim S.-J."/>
            <person name="Park S.-J."/>
        </authorList>
    </citation>
    <scope>NUCLEOTIDE SEQUENCE [LARGE SCALE GENOMIC DNA]</scope>
    <source>
        <strain evidence="1 2">SW-151</strain>
    </source>
</reference>
<dbReference type="InterPro" id="IPR032609">
    <property type="entry name" value="DUF4893"/>
</dbReference>
<evidence type="ECO:0000313" key="1">
    <source>
        <dbReference type="EMBL" id="NVD27133.1"/>
    </source>
</evidence>
<name>A0ABX2N0H5_9SPHN</name>
<keyword evidence="2" id="KW-1185">Reference proteome</keyword>
<accession>A0ABX2N0H5</accession>
<dbReference type="RefSeq" id="WP_176278611.1">
    <property type="nucleotide sequence ID" value="NZ_JABWMH010000001.1"/>
</dbReference>
<organism evidence="1 2">
    <name type="scientific">Parasphingorhabdus flavimaris</name>
    <dbReference type="NCBI Taxonomy" id="266812"/>
    <lineage>
        <taxon>Bacteria</taxon>
        <taxon>Pseudomonadati</taxon>
        <taxon>Pseudomonadota</taxon>
        <taxon>Alphaproteobacteria</taxon>
        <taxon>Sphingomonadales</taxon>
        <taxon>Sphingomonadaceae</taxon>
        <taxon>Parasphingorhabdus</taxon>
    </lineage>
</organism>
<gene>
    <name evidence="1" type="ORF">HUO14_04310</name>
</gene>
<comment type="caution">
    <text evidence="1">The sequence shown here is derived from an EMBL/GenBank/DDBJ whole genome shotgun (WGS) entry which is preliminary data.</text>
</comment>
<dbReference type="Proteomes" id="UP000652427">
    <property type="component" value="Unassembled WGS sequence"/>
</dbReference>